<dbReference type="InterPro" id="IPR011330">
    <property type="entry name" value="Glyco_hydro/deAcase_b/a-brl"/>
</dbReference>
<feature type="region of interest" description="Disordered" evidence="3">
    <location>
        <begin position="167"/>
        <end position="195"/>
    </location>
</feature>
<keyword evidence="2" id="KW-0378">Hydrolase</keyword>
<keyword evidence="1" id="KW-0479">Metal-binding</keyword>
<dbReference type="Pfam" id="PF01522">
    <property type="entry name" value="Polysacc_deac_1"/>
    <property type="match status" value="1"/>
</dbReference>
<feature type="compositionally biased region" description="Low complexity" evidence="3">
    <location>
        <begin position="186"/>
        <end position="195"/>
    </location>
</feature>
<evidence type="ECO:0000256" key="2">
    <source>
        <dbReference type="ARBA" id="ARBA00022801"/>
    </source>
</evidence>
<feature type="domain" description="NodB homology" evidence="5">
    <location>
        <begin position="231"/>
        <end position="408"/>
    </location>
</feature>
<dbReference type="AlphaFoldDB" id="A0A8H9GI08"/>
<dbReference type="PANTHER" id="PTHR10587">
    <property type="entry name" value="GLYCOSYL TRANSFERASE-RELATED"/>
    <property type="match status" value="1"/>
</dbReference>
<feature type="signal peptide" evidence="4">
    <location>
        <begin position="1"/>
        <end position="25"/>
    </location>
</feature>
<dbReference type="Proteomes" id="UP000600547">
    <property type="component" value="Unassembled WGS sequence"/>
</dbReference>
<dbReference type="CDD" id="cd10959">
    <property type="entry name" value="CE4_NodB_like_3"/>
    <property type="match status" value="1"/>
</dbReference>
<dbReference type="InterPro" id="IPR050248">
    <property type="entry name" value="Polysacc_deacetylase_ArnD"/>
</dbReference>
<dbReference type="SUPFAM" id="SSF88713">
    <property type="entry name" value="Glycoside hydrolase/deacetylase"/>
    <property type="match status" value="1"/>
</dbReference>
<dbReference type="GO" id="GO:0016810">
    <property type="term" value="F:hydrolase activity, acting on carbon-nitrogen (but not peptide) bonds"/>
    <property type="evidence" value="ECO:0007669"/>
    <property type="project" value="InterPro"/>
</dbReference>
<evidence type="ECO:0000256" key="1">
    <source>
        <dbReference type="ARBA" id="ARBA00022723"/>
    </source>
</evidence>
<feature type="chain" id="PRO_5034525937" evidence="4">
    <location>
        <begin position="26"/>
        <end position="415"/>
    </location>
</feature>
<dbReference type="InterPro" id="IPR002509">
    <property type="entry name" value="NODB_dom"/>
</dbReference>
<evidence type="ECO:0000256" key="3">
    <source>
        <dbReference type="SAM" id="MobiDB-lite"/>
    </source>
</evidence>
<evidence type="ECO:0000256" key="4">
    <source>
        <dbReference type="SAM" id="SignalP"/>
    </source>
</evidence>
<name>A0A8H9GI08_9DEIO</name>
<keyword evidence="7" id="KW-1185">Reference proteome</keyword>
<dbReference type="GO" id="GO:0005975">
    <property type="term" value="P:carbohydrate metabolic process"/>
    <property type="evidence" value="ECO:0007669"/>
    <property type="project" value="InterPro"/>
</dbReference>
<dbReference type="EMBL" id="BMQG01000001">
    <property type="protein sequence ID" value="GGM29761.1"/>
    <property type="molecule type" value="Genomic_DNA"/>
</dbReference>
<organism evidence="6 7">
    <name type="scientific">Deinococcus arenae</name>
    <dbReference type="NCBI Taxonomy" id="1452751"/>
    <lineage>
        <taxon>Bacteria</taxon>
        <taxon>Thermotogati</taxon>
        <taxon>Deinococcota</taxon>
        <taxon>Deinococci</taxon>
        <taxon>Deinococcales</taxon>
        <taxon>Deinococcaceae</taxon>
        <taxon>Deinococcus</taxon>
    </lineage>
</organism>
<dbReference type="GO" id="GO:0046872">
    <property type="term" value="F:metal ion binding"/>
    <property type="evidence" value="ECO:0007669"/>
    <property type="project" value="UniProtKB-KW"/>
</dbReference>
<evidence type="ECO:0000313" key="6">
    <source>
        <dbReference type="EMBL" id="GGM29761.1"/>
    </source>
</evidence>
<protein>
    <submittedName>
        <fullName evidence="6">Polysaccharide deacetylase familiy protein</fullName>
    </submittedName>
</protein>
<reference evidence="7" key="1">
    <citation type="journal article" date="2019" name="Int. J. Syst. Evol. Microbiol.">
        <title>The Global Catalogue of Microorganisms (GCM) 10K type strain sequencing project: providing services to taxonomists for standard genome sequencing and annotation.</title>
        <authorList>
            <consortium name="The Broad Institute Genomics Platform"/>
            <consortium name="The Broad Institute Genome Sequencing Center for Infectious Disease"/>
            <person name="Wu L."/>
            <person name="Ma J."/>
        </authorList>
    </citation>
    <scope>NUCLEOTIDE SEQUENCE [LARGE SCALE GENOMIC DNA]</scope>
    <source>
        <strain evidence="7">JCM 31047</strain>
    </source>
</reference>
<keyword evidence="4" id="KW-0732">Signal</keyword>
<sequence>MTPTRPARPLIALALLATLTLAAQARTAPAHAPVLAALPGQIQPGQIQPVAPGTRAAPDLPTLTLTPTLPYVHTVNVLGNGFVTVAHAILTLNAAQHPQARALAETAVQRVFAARPDLTEVDVSVYDAGTYGGFGGPLPLLTASVPRARLNDFQTWAAGRGAYERTWVNPGPAGTTARPADRVRETTPTLTTDPAAPLTAQNRARLRDTTAQVAGGEHGGLLYRARRGTTDLAALTFDDAPHPLFEPLLLDLLRRSGAHATFFVIGRNAQAYPYFVRDMAAQGHEVGNHTYHHVRLPPLSPAAVQDELQSTDALLRDLTGRPVRYFRPPGGEYTPATLQAARDAGLTTVFWTDDPGDFQNPGDTVLERRYRAHLHAGGIVLLHDNAPQMLDVLRDFLRYARQEGVALTTVGGLPK</sequence>
<evidence type="ECO:0000313" key="7">
    <source>
        <dbReference type="Proteomes" id="UP000600547"/>
    </source>
</evidence>
<dbReference type="RefSeq" id="WP_229780990.1">
    <property type="nucleotide sequence ID" value="NZ_BMQG01000001.1"/>
</dbReference>
<dbReference type="GO" id="GO:0016020">
    <property type="term" value="C:membrane"/>
    <property type="evidence" value="ECO:0007669"/>
    <property type="project" value="TreeGrafter"/>
</dbReference>
<dbReference type="PANTHER" id="PTHR10587:SF133">
    <property type="entry name" value="CHITIN DEACETYLASE 1-RELATED"/>
    <property type="match status" value="1"/>
</dbReference>
<dbReference type="PROSITE" id="PS51677">
    <property type="entry name" value="NODB"/>
    <property type="match status" value="1"/>
</dbReference>
<comment type="caution">
    <text evidence="6">The sequence shown here is derived from an EMBL/GenBank/DDBJ whole genome shotgun (WGS) entry which is preliminary data.</text>
</comment>
<dbReference type="Gene3D" id="3.20.20.370">
    <property type="entry name" value="Glycoside hydrolase/deacetylase"/>
    <property type="match status" value="1"/>
</dbReference>
<accession>A0A8H9GI08</accession>
<proteinExistence type="predicted"/>
<evidence type="ECO:0000259" key="5">
    <source>
        <dbReference type="PROSITE" id="PS51677"/>
    </source>
</evidence>
<gene>
    <name evidence="6" type="ORF">GCM10008956_02180</name>
</gene>